<evidence type="ECO:0000256" key="4">
    <source>
        <dbReference type="ARBA" id="ARBA00022614"/>
    </source>
</evidence>
<feature type="region of interest" description="Disordered" evidence="12">
    <location>
        <begin position="890"/>
        <end position="918"/>
    </location>
</feature>
<dbReference type="GO" id="GO:0005886">
    <property type="term" value="C:plasma membrane"/>
    <property type="evidence" value="ECO:0007669"/>
    <property type="project" value="UniProtKB-SubCell"/>
</dbReference>
<feature type="signal peptide" evidence="13">
    <location>
        <begin position="1"/>
        <end position="21"/>
    </location>
</feature>
<organism evidence="15 16">
    <name type="scientific">Rosa chinensis</name>
    <name type="common">China rose</name>
    <dbReference type="NCBI Taxonomy" id="74649"/>
    <lineage>
        <taxon>Eukaryota</taxon>
        <taxon>Viridiplantae</taxon>
        <taxon>Streptophyta</taxon>
        <taxon>Embryophyta</taxon>
        <taxon>Tracheophyta</taxon>
        <taxon>Spermatophyta</taxon>
        <taxon>Magnoliopsida</taxon>
        <taxon>eudicotyledons</taxon>
        <taxon>Gunneridae</taxon>
        <taxon>Pentapetalae</taxon>
        <taxon>rosids</taxon>
        <taxon>fabids</taxon>
        <taxon>Rosales</taxon>
        <taxon>Rosaceae</taxon>
        <taxon>Rosoideae</taxon>
        <taxon>Rosoideae incertae sedis</taxon>
        <taxon>Rosa</taxon>
    </lineage>
</organism>
<evidence type="ECO:0000313" key="16">
    <source>
        <dbReference type="Proteomes" id="UP000238479"/>
    </source>
</evidence>
<keyword evidence="7" id="KW-0677">Repeat</keyword>
<feature type="domain" description="Leucine-rich repeat-containing N-terminal plant-type" evidence="14">
    <location>
        <begin position="33"/>
        <end position="84"/>
    </location>
</feature>
<accession>A0A2P6SFB5</accession>
<keyword evidence="3" id="KW-1003">Cell membrane</keyword>
<feature type="compositionally biased region" description="Polar residues" evidence="12">
    <location>
        <begin position="909"/>
        <end position="918"/>
    </location>
</feature>
<dbReference type="PRINTS" id="PR00019">
    <property type="entry name" value="LEURICHRPT"/>
</dbReference>
<dbReference type="InterPro" id="IPR013210">
    <property type="entry name" value="LRR_N_plant-typ"/>
</dbReference>
<keyword evidence="16" id="KW-1185">Reference proteome</keyword>
<sequence length="980" mass="108831">MGFSMCALSKLVLFLVYVVVANSFSPLQSYSCHDEERSALLQFKESLIIDKRASVVGAYPKVSSWKPEEGKSKNCCSWDGVECDEKTGYVIGLDLSSSCLYGSINSSNSLFRLVHLQRLNLADNNFNYSQIPTGIRNFPMLSYLNLSASVFFGEVPSEVSQLSKLSFLDLSFNVDVFTSTEGLLKLRESNFRSLVQNLTSLEKLHLSLVNISSTIPDSMANLSFLSSLLLRGCDLFGAFPVGILKLQNLETLDLKSNQYLTGYLPEFHPSSSLMSLKLGGTSFSGNLSSIEKLDSLKELEVQSCNFSGPIVQLANLTQLTYLALSNNNFTGGSLSWIGKLTKITYLRLENINLSGYIPSSFRNLTQLFYLHVHYNQLTGPIPSWIGNLSSLAYIDLSSNRLHGSIPDSIFNLIDLQILFLHENSLHGTVDILKLQSTVTHLQLSVNKFNVVTESRITNATFPNFSILGLCSCNIKEFPYFLRYQQNLFWLDLSSNKLQGHVPKWVWNMSTEALEFIDISRNFLSGFEQPLPAVLPWVKLQILWLSNNKLHGSLPIPHPNILYYAISDNEISGELPPLICNLNNLQYLDLANNKLSGTLPRCLGNFSDDLQALDLGNNSFHGILPQTYSTTSKLGMINVRDNKLQGDLPRSLANCVMLEFLDLSNNEFSDAFPFWLGALQELKLLAMNHNAFYGLIGTPEKKLNFSFPKLRILDLSYNKFTGEFPSKYIFSGNSLRGITLNQSTYMDTSSLLQPGGSPKTFAYDFSAMITTKGVDRYYPRIQEDFAAVDLSSNRFEGKIPDFIGNLKGLHSLNISNNILTGRIPASLGNLIQLESLDLSQNKLSGEIPQQLTQIPSLGTFKVSNNNLTGSIPQGQQFNTFDSSSYEGNPGLCGDPLPKKCGNPKAPQPSPSTKNESDSGSGVEVDWKFVLAGFGSGLLVGVVLADVLITRRPESFIMIVEICRTLVEGRGRPRKQNRRYIS</sequence>
<evidence type="ECO:0000256" key="5">
    <source>
        <dbReference type="ARBA" id="ARBA00022692"/>
    </source>
</evidence>
<comment type="similarity">
    <text evidence="2">Belongs to the RLP family.</text>
</comment>
<dbReference type="Pfam" id="PF08263">
    <property type="entry name" value="LRRNT_2"/>
    <property type="match status" value="1"/>
</dbReference>
<dbReference type="SUPFAM" id="SSF52058">
    <property type="entry name" value="L domain-like"/>
    <property type="match status" value="1"/>
</dbReference>
<dbReference type="SUPFAM" id="SSF52047">
    <property type="entry name" value="RNI-like"/>
    <property type="match status" value="1"/>
</dbReference>
<keyword evidence="10" id="KW-0675">Receptor</keyword>
<dbReference type="PANTHER" id="PTHR27000:SF803">
    <property type="entry name" value="RECEPTOR-LIKE PROTEIN 45"/>
    <property type="match status" value="1"/>
</dbReference>
<evidence type="ECO:0000256" key="11">
    <source>
        <dbReference type="ARBA" id="ARBA00023180"/>
    </source>
</evidence>
<keyword evidence="9" id="KW-0472">Membrane</keyword>
<evidence type="ECO:0000256" key="2">
    <source>
        <dbReference type="ARBA" id="ARBA00009592"/>
    </source>
</evidence>
<dbReference type="OMA" id="FFWTTRH"/>
<keyword evidence="4" id="KW-0433">Leucine-rich repeat</keyword>
<dbReference type="FunFam" id="3.80.10.10:FF:000095">
    <property type="entry name" value="LRR receptor-like serine/threonine-protein kinase GSO1"/>
    <property type="match status" value="1"/>
</dbReference>
<evidence type="ECO:0000256" key="8">
    <source>
        <dbReference type="ARBA" id="ARBA00022989"/>
    </source>
</evidence>
<evidence type="ECO:0000256" key="9">
    <source>
        <dbReference type="ARBA" id="ARBA00023136"/>
    </source>
</evidence>
<evidence type="ECO:0000256" key="3">
    <source>
        <dbReference type="ARBA" id="ARBA00022475"/>
    </source>
</evidence>
<proteinExistence type="inferred from homology"/>
<evidence type="ECO:0000259" key="14">
    <source>
        <dbReference type="Pfam" id="PF08263"/>
    </source>
</evidence>
<dbReference type="Proteomes" id="UP000238479">
    <property type="component" value="Chromosome 1"/>
</dbReference>
<name>A0A2P6SFB5_ROSCH</name>
<gene>
    <name evidence="15" type="ORF">RchiOBHm_Chr1g0347561</name>
</gene>
<keyword evidence="6 13" id="KW-0732">Signal</keyword>
<dbReference type="Pfam" id="PF13855">
    <property type="entry name" value="LRR_8"/>
    <property type="match status" value="2"/>
</dbReference>
<dbReference type="Pfam" id="PF00560">
    <property type="entry name" value="LRR_1"/>
    <property type="match status" value="8"/>
</dbReference>
<dbReference type="InterPro" id="IPR003591">
    <property type="entry name" value="Leu-rich_rpt_typical-subtyp"/>
</dbReference>
<dbReference type="EMBL" id="PDCK01000039">
    <property type="protein sequence ID" value="PRQ57366.1"/>
    <property type="molecule type" value="Genomic_DNA"/>
</dbReference>
<dbReference type="OrthoDB" id="1910043at2759"/>
<evidence type="ECO:0000313" key="15">
    <source>
        <dbReference type="EMBL" id="PRQ57366.1"/>
    </source>
</evidence>
<keyword evidence="11" id="KW-0325">Glycoprotein</keyword>
<comment type="subcellular location">
    <subcellularLocation>
        <location evidence="1">Cell membrane</location>
        <topology evidence="1">Single-pass type I membrane protein</topology>
    </subcellularLocation>
</comment>
<dbReference type="Gramene" id="PRQ57366">
    <property type="protein sequence ID" value="PRQ57366"/>
    <property type="gene ID" value="RchiOBHm_Chr1g0347561"/>
</dbReference>
<feature type="chain" id="PRO_5015186182" evidence="13">
    <location>
        <begin position="22"/>
        <end position="980"/>
    </location>
</feature>
<reference evidence="15 16" key="1">
    <citation type="journal article" date="2018" name="Nat. Genet.">
        <title>The Rosa genome provides new insights in the design of modern roses.</title>
        <authorList>
            <person name="Bendahmane M."/>
        </authorList>
    </citation>
    <scope>NUCLEOTIDE SEQUENCE [LARGE SCALE GENOMIC DNA]</scope>
    <source>
        <strain evidence="16">cv. Old Blush</strain>
    </source>
</reference>
<dbReference type="AlphaFoldDB" id="A0A2P6SFB5"/>
<dbReference type="PANTHER" id="PTHR27000">
    <property type="entry name" value="LEUCINE-RICH REPEAT RECEPTOR-LIKE PROTEIN KINASE FAMILY PROTEIN-RELATED"/>
    <property type="match status" value="1"/>
</dbReference>
<keyword evidence="5" id="KW-0812">Transmembrane</keyword>
<protein>
    <submittedName>
        <fullName evidence="15">Putative leucine-rich repeat-containing, plant-type, leucine-rich repeat domain, L</fullName>
    </submittedName>
</protein>
<dbReference type="InterPro" id="IPR032675">
    <property type="entry name" value="LRR_dom_sf"/>
</dbReference>
<dbReference type="Gene3D" id="3.80.10.10">
    <property type="entry name" value="Ribonuclease Inhibitor"/>
    <property type="match status" value="3"/>
</dbReference>
<dbReference type="InterPro" id="IPR001611">
    <property type="entry name" value="Leu-rich_rpt"/>
</dbReference>
<dbReference type="FunFam" id="3.80.10.10:FF:000111">
    <property type="entry name" value="LRR receptor-like serine/threonine-protein kinase ERECTA"/>
    <property type="match status" value="1"/>
</dbReference>
<dbReference type="SMART" id="SM00369">
    <property type="entry name" value="LRR_TYP"/>
    <property type="match status" value="7"/>
</dbReference>
<evidence type="ECO:0000256" key="10">
    <source>
        <dbReference type="ARBA" id="ARBA00023170"/>
    </source>
</evidence>
<evidence type="ECO:0000256" key="7">
    <source>
        <dbReference type="ARBA" id="ARBA00022737"/>
    </source>
</evidence>
<comment type="caution">
    <text evidence="15">The sequence shown here is derived from an EMBL/GenBank/DDBJ whole genome shotgun (WGS) entry which is preliminary data.</text>
</comment>
<keyword evidence="8" id="KW-1133">Transmembrane helix</keyword>
<evidence type="ECO:0000256" key="6">
    <source>
        <dbReference type="ARBA" id="ARBA00022729"/>
    </source>
</evidence>
<evidence type="ECO:0000256" key="13">
    <source>
        <dbReference type="SAM" id="SignalP"/>
    </source>
</evidence>
<evidence type="ECO:0000256" key="12">
    <source>
        <dbReference type="SAM" id="MobiDB-lite"/>
    </source>
</evidence>
<evidence type="ECO:0000256" key="1">
    <source>
        <dbReference type="ARBA" id="ARBA00004251"/>
    </source>
</evidence>
<dbReference type="FunFam" id="3.80.10.10:FF:000041">
    <property type="entry name" value="LRR receptor-like serine/threonine-protein kinase ERECTA"/>
    <property type="match status" value="1"/>
</dbReference>